<reference evidence="1" key="1">
    <citation type="submission" date="2020-08" db="EMBL/GenBank/DDBJ databases">
        <title>Novel species isolated from subtropical streams in China.</title>
        <authorList>
            <person name="Lu H."/>
        </authorList>
    </citation>
    <scope>NUCLEOTIDE SEQUENCE</scope>
    <source>
        <strain evidence="1">LX22W</strain>
    </source>
</reference>
<dbReference type="EMBL" id="JACOFZ010000002">
    <property type="protein sequence ID" value="MBC3881578.1"/>
    <property type="molecule type" value="Genomic_DNA"/>
</dbReference>
<protein>
    <submittedName>
        <fullName evidence="1">Uncharacterized protein</fullName>
    </submittedName>
</protein>
<evidence type="ECO:0000313" key="1">
    <source>
        <dbReference type="EMBL" id="MBC3881578.1"/>
    </source>
</evidence>
<sequence length="107" mass="12175">MRDPIRMFVTICEIENPNLYNKLLPIHNRQTRSRMLKKFASLGVSLEESGMAINELILITSEKSNANVSPDLAQTVEQEEPGNLFQDHKNIPPLSIDLRSLGFSFDF</sequence>
<accession>A0A923HND8</accession>
<comment type="caution">
    <text evidence="1">The sequence shown here is derived from an EMBL/GenBank/DDBJ whole genome shotgun (WGS) entry which is preliminary data.</text>
</comment>
<gene>
    <name evidence="1" type="ORF">H8K36_09360</name>
</gene>
<name>A0A923HND8_9BURK</name>
<dbReference type="RefSeq" id="WP_186915924.1">
    <property type="nucleotide sequence ID" value="NZ_JACOFZ010000002.1"/>
</dbReference>
<evidence type="ECO:0000313" key="2">
    <source>
        <dbReference type="Proteomes" id="UP000627446"/>
    </source>
</evidence>
<keyword evidence="2" id="KW-1185">Reference proteome</keyword>
<dbReference type="AlphaFoldDB" id="A0A923HND8"/>
<dbReference type="Proteomes" id="UP000627446">
    <property type="component" value="Unassembled WGS sequence"/>
</dbReference>
<organism evidence="1 2">
    <name type="scientific">Undibacterium nitidum</name>
    <dbReference type="NCBI Taxonomy" id="2762298"/>
    <lineage>
        <taxon>Bacteria</taxon>
        <taxon>Pseudomonadati</taxon>
        <taxon>Pseudomonadota</taxon>
        <taxon>Betaproteobacteria</taxon>
        <taxon>Burkholderiales</taxon>
        <taxon>Oxalobacteraceae</taxon>
        <taxon>Undibacterium</taxon>
    </lineage>
</organism>
<proteinExistence type="predicted"/>